<dbReference type="EMBL" id="JXBX01000009">
    <property type="protein sequence ID" value="KJY53483.1"/>
    <property type="molecule type" value="Genomic_DNA"/>
</dbReference>
<accession>A0ABD4ADA7</accession>
<protein>
    <recommendedName>
        <fullName evidence="3">Adhesin domain-containing protein</fullName>
    </recommendedName>
</protein>
<evidence type="ECO:0000313" key="2">
    <source>
        <dbReference type="Proteomes" id="UP000033652"/>
    </source>
</evidence>
<comment type="caution">
    <text evidence="1">The sequence shown here is derived from an EMBL/GenBank/DDBJ whole genome shotgun (WGS) entry which is preliminary data.</text>
</comment>
<organism evidence="1 2">
    <name type="scientific">Bifidobacterium coryneforme</name>
    <dbReference type="NCBI Taxonomy" id="1687"/>
    <lineage>
        <taxon>Bacteria</taxon>
        <taxon>Bacillati</taxon>
        <taxon>Actinomycetota</taxon>
        <taxon>Actinomycetes</taxon>
        <taxon>Bifidobacteriales</taxon>
        <taxon>Bifidobacteriaceae</taxon>
        <taxon>Bifidobacterium</taxon>
    </lineage>
</organism>
<proteinExistence type="predicted"/>
<evidence type="ECO:0008006" key="3">
    <source>
        <dbReference type="Google" id="ProtNLM"/>
    </source>
</evidence>
<dbReference type="Proteomes" id="UP000033652">
    <property type="component" value="Unassembled WGS sequence"/>
</dbReference>
<sequence>MDVRSLHKYMELDQVNSISVSTGDIQVLVLSSKYPGIYFRSCDQSSFTATMMHGDALALTQRIPFWKSKFKKGPSLHWLWTTPLLVIALREQGALRELNIQVSSGSARITDIDVRKLGCKVIAGSLRIQYSSCEFAAFSLTNSSVVSTSLKVKEGCSVSASLSRMVLTGSFQTENGYQIRSNNGSLRLGSQRLSGTVVEEKPGTPLYVVESDNSRVEIL</sequence>
<evidence type="ECO:0000313" key="1">
    <source>
        <dbReference type="EMBL" id="KJY53483.1"/>
    </source>
</evidence>
<dbReference type="AlphaFoldDB" id="A0ABD4ADA7"/>
<name>A0ABD4ADA7_9BIFI</name>
<gene>
    <name evidence="1" type="ORF">JF68_08280</name>
</gene>
<reference evidence="1 2" key="1">
    <citation type="submission" date="2014-12" db="EMBL/GenBank/DDBJ databases">
        <title>Comparative genomics of the lactic acid bacteria isolated from the honey bee gut.</title>
        <authorList>
            <person name="Ellegaard K.M."/>
            <person name="Tamarit D."/>
            <person name="Javelind E."/>
            <person name="Olofsson T."/>
            <person name="Andersson S.G."/>
            <person name="Vasquez A."/>
        </authorList>
    </citation>
    <scope>NUCLEOTIDE SEQUENCE [LARGE SCALE GENOMIC DNA]</scope>
    <source>
        <strain evidence="1 2">Bma6</strain>
    </source>
</reference>